<accession>A0A5J9UU15</accession>
<dbReference type="InterPro" id="IPR002083">
    <property type="entry name" value="MATH/TRAF_dom"/>
</dbReference>
<dbReference type="InterPro" id="IPR006501">
    <property type="entry name" value="Pectinesterase_inhib_dom"/>
</dbReference>
<protein>
    <recommendedName>
        <fullName evidence="5">Pectinesterase inhibitor domain-containing protein</fullName>
    </recommendedName>
</protein>
<dbReference type="GO" id="GO:0004857">
    <property type="term" value="F:enzyme inhibitor activity"/>
    <property type="evidence" value="ECO:0007669"/>
    <property type="project" value="InterPro"/>
</dbReference>
<comment type="similarity">
    <text evidence="3">Belongs to the PMEI family.</text>
</comment>
<organism evidence="6 7">
    <name type="scientific">Eragrostis curvula</name>
    <name type="common">weeping love grass</name>
    <dbReference type="NCBI Taxonomy" id="38414"/>
    <lineage>
        <taxon>Eukaryota</taxon>
        <taxon>Viridiplantae</taxon>
        <taxon>Streptophyta</taxon>
        <taxon>Embryophyta</taxon>
        <taxon>Tracheophyta</taxon>
        <taxon>Spermatophyta</taxon>
        <taxon>Magnoliopsida</taxon>
        <taxon>Liliopsida</taxon>
        <taxon>Poales</taxon>
        <taxon>Poaceae</taxon>
        <taxon>PACMAD clade</taxon>
        <taxon>Chloridoideae</taxon>
        <taxon>Eragrostideae</taxon>
        <taxon>Eragrostidinae</taxon>
        <taxon>Eragrostis</taxon>
    </lineage>
</organism>
<evidence type="ECO:0000256" key="1">
    <source>
        <dbReference type="ARBA" id="ARBA00022729"/>
    </source>
</evidence>
<reference evidence="6 7" key="1">
    <citation type="journal article" date="2019" name="Sci. Rep.">
        <title>A high-quality genome of Eragrostis curvula grass provides insights into Poaceae evolution and supports new strategies to enhance forage quality.</title>
        <authorList>
            <person name="Carballo J."/>
            <person name="Santos B.A.C.M."/>
            <person name="Zappacosta D."/>
            <person name="Garbus I."/>
            <person name="Selva J.P."/>
            <person name="Gallo C.A."/>
            <person name="Diaz A."/>
            <person name="Albertini E."/>
            <person name="Caccamo M."/>
            <person name="Echenique V."/>
        </authorList>
    </citation>
    <scope>NUCLEOTIDE SEQUENCE [LARGE SCALE GENOMIC DNA]</scope>
    <source>
        <strain evidence="7">cv. Victoria</strain>
        <tissue evidence="6">Leaf</tissue>
    </source>
</reference>
<keyword evidence="1" id="KW-0732">Signal</keyword>
<evidence type="ECO:0000259" key="5">
    <source>
        <dbReference type="Pfam" id="PF04043"/>
    </source>
</evidence>
<dbReference type="AlphaFoldDB" id="A0A5J9UU15"/>
<comment type="caution">
    <text evidence="6">The sequence shown here is derived from an EMBL/GenBank/DDBJ whole genome shotgun (WGS) entry which is preliminary data.</text>
</comment>
<dbReference type="Gene3D" id="1.20.140.40">
    <property type="entry name" value="Invertase/pectin methylesterase inhibitor family protein"/>
    <property type="match status" value="1"/>
</dbReference>
<dbReference type="SUPFAM" id="SSF49599">
    <property type="entry name" value="TRAF domain-like"/>
    <property type="match status" value="1"/>
</dbReference>
<keyword evidence="2" id="KW-1015">Disulfide bond</keyword>
<dbReference type="InterPro" id="IPR034088">
    <property type="entry name" value="Pla_a_1-like"/>
</dbReference>
<evidence type="ECO:0000313" key="7">
    <source>
        <dbReference type="Proteomes" id="UP000324897"/>
    </source>
</evidence>
<feature type="domain" description="Pectinesterase inhibitor" evidence="5">
    <location>
        <begin position="2"/>
        <end position="119"/>
    </location>
</feature>
<dbReference type="CDD" id="cd00121">
    <property type="entry name" value="MATH"/>
    <property type="match status" value="1"/>
</dbReference>
<dbReference type="Pfam" id="PF04043">
    <property type="entry name" value="PMEI"/>
    <property type="match status" value="1"/>
</dbReference>
<feature type="compositionally biased region" description="Polar residues" evidence="4">
    <location>
        <begin position="171"/>
        <end position="187"/>
    </location>
</feature>
<dbReference type="CDD" id="cd15795">
    <property type="entry name" value="PMEI-Pla_a_1_like"/>
    <property type="match status" value="1"/>
</dbReference>
<proteinExistence type="inferred from homology"/>
<evidence type="ECO:0000313" key="6">
    <source>
        <dbReference type="EMBL" id="TVU27126.1"/>
    </source>
</evidence>
<evidence type="ECO:0000256" key="2">
    <source>
        <dbReference type="ARBA" id="ARBA00023157"/>
    </source>
</evidence>
<dbReference type="NCBIfam" id="TIGR01614">
    <property type="entry name" value="PME_inhib"/>
    <property type="match status" value="1"/>
</dbReference>
<dbReference type="Gramene" id="TVU27126">
    <property type="protein sequence ID" value="TVU27126"/>
    <property type="gene ID" value="EJB05_29706"/>
</dbReference>
<dbReference type="PANTHER" id="PTHR35357:SF23">
    <property type="entry name" value="PECTINESTERASE INHIBITOR DOMAIN-CONTAINING PROTEIN"/>
    <property type="match status" value="1"/>
</dbReference>
<dbReference type="PANTHER" id="PTHR35357">
    <property type="entry name" value="OS02G0537100 PROTEIN"/>
    <property type="match status" value="1"/>
</dbReference>
<dbReference type="Proteomes" id="UP000324897">
    <property type="component" value="Chromosome 2"/>
</dbReference>
<dbReference type="SUPFAM" id="SSF101148">
    <property type="entry name" value="Plant invertase/pectin methylesterase inhibitor"/>
    <property type="match status" value="1"/>
</dbReference>
<evidence type="ECO:0000256" key="4">
    <source>
        <dbReference type="SAM" id="MobiDB-lite"/>
    </source>
</evidence>
<dbReference type="EMBL" id="RWGY01000013">
    <property type="protein sequence ID" value="TVU27126.1"/>
    <property type="molecule type" value="Genomic_DNA"/>
</dbReference>
<dbReference type="Gene3D" id="2.60.210.10">
    <property type="entry name" value="Apoptosis, Tumor Necrosis Factor Receptor Associated Protein 2, Chain A"/>
    <property type="match status" value="1"/>
</dbReference>
<gene>
    <name evidence="6" type="ORF">EJB05_29706</name>
</gene>
<keyword evidence="7" id="KW-1185">Reference proteome</keyword>
<name>A0A5J9UU15_9POAL</name>
<evidence type="ECO:0000256" key="3">
    <source>
        <dbReference type="ARBA" id="ARBA00038471"/>
    </source>
</evidence>
<feature type="region of interest" description="Disordered" evidence="4">
    <location>
        <begin position="171"/>
        <end position="205"/>
    </location>
</feature>
<dbReference type="InterPro" id="IPR035513">
    <property type="entry name" value="Invertase/methylesterase_inhib"/>
</dbReference>
<dbReference type="InterPro" id="IPR008974">
    <property type="entry name" value="TRAF-like"/>
</dbReference>
<sequence length="293" mass="30214">MSALGSDSRSHHTKDEVELSGIAVDLLTANATSTAAKIDGLISKGGGGGCKALVSCRALYGGILQRQPGCAAAIKGGRLSEASSSLGKAATSAKECEAGFGNSNVASPLTADDDNAFKLAKLGSRANTGNSACTQFACLVVQGLCGFDEGPIYDEEPTVFDMEHIPDLVPSSANINAPTGGSDTLPTATAVGGREKTTASPSSSNWSMAITPTFLSNSASPCSIKPETRCPGTAAPKKDAPSKKKNQKCIGFRDFMRHEDLEESGCLKDDRFTVKCDISFIGCEHGGCHLGRS</sequence>
<feature type="non-terminal residue" evidence="6">
    <location>
        <position position="1"/>
    </location>
</feature>